<dbReference type="GO" id="GO:0032300">
    <property type="term" value="C:mismatch repair complex"/>
    <property type="evidence" value="ECO:0007669"/>
    <property type="project" value="InterPro"/>
</dbReference>
<dbReference type="Proteomes" id="UP000092508">
    <property type="component" value="Unassembled WGS sequence"/>
</dbReference>
<dbReference type="STRING" id="34059.A9308_07105"/>
<dbReference type="InterPro" id="IPR036890">
    <property type="entry name" value="HATPase_C_sf"/>
</dbReference>
<dbReference type="SMART" id="SM01340">
    <property type="entry name" value="DNA_mis_repair"/>
    <property type="match status" value="1"/>
</dbReference>
<evidence type="ECO:0000259" key="5">
    <source>
        <dbReference type="SMART" id="SM01340"/>
    </source>
</evidence>
<dbReference type="Gene3D" id="3.30.565.10">
    <property type="entry name" value="Histidine kinase-like ATPase, C-terminal domain"/>
    <property type="match status" value="1"/>
</dbReference>
<dbReference type="NCBIfam" id="TIGR00585">
    <property type="entry name" value="mutl"/>
    <property type="match status" value="1"/>
</dbReference>
<dbReference type="CDD" id="cd00782">
    <property type="entry name" value="MutL_Trans"/>
    <property type="match status" value="1"/>
</dbReference>
<dbReference type="SUPFAM" id="SSF54211">
    <property type="entry name" value="Ribosomal protein S5 domain 2-like"/>
    <property type="match status" value="1"/>
</dbReference>
<dbReference type="PANTHER" id="PTHR10073">
    <property type="entry name" value="DNA MISMATCH REPAIR PROTEIN MLH, PMS, MUTL"/>
    <property type="match status" value="1"/>
</dbReference>
<dbReference type="PANTHER" id="PTHR10073:SF12">
    <property type="entry name" value="DNA MISMATCH REPAIR PROTEIN MLH1"/>
    <property type="match status" value="1"/>
</dbReference>
<dbReference type="GO" id="GO:0016887">
    <property type="term" value="F:ATP hydrolysis activity"/>
    <property type="evidence" value="ECO:0007669"/>
    <property type="project" value="InterPro"/>
</dbReference>
<reference evidence="6 7" key="1">
    <citation type="submission" date="2016-06" db="EMBL/GenBank/DDBJ databases">
        <title>Draft genome of Moraxella atlantae CCUG 66109.</title>
        <authorList>
            <person name="Salva-Serra F."/>
            <person name="Engstrom-Jakobsson H."/>
            <person name="Thorell K."/>
            <person name="Gonzales-Siles L."/>
            <person name="Karlsson R."/>
            <person name="Boulund F."/>
            <person name="Engstrand L."/>
            <person name="Kristiansson E."/>
            <person name="Moore E."/>
        </authorList>
    </citation>
    <scope>NUCLEOTIDE SEQUENCE [LARGE SCALE GENOMIC DNA]</scope>
    <source>
        <strain evidence="6 7">CCUG 66109</strain>
    </source>
</reference>
<proteinExistence type="inferred from homology"/>
<name>A0A1B8QBR6_9GAMM</name>
<keyword evidence="4" id="KW-0234">DNA repair</keyword>
<feature type="domain" description="DNA mismatch repair protein S5" evidence="5">
    <location>
        <begin position="230"/>
        <end position="342"/>
    </location>
</feature>
<dbReference type="InterPro" id="IPR038973">
    <property type="entry name" value="MutL/Mlh/Pms-like"/>
</dbReference>
<keyword evidence="3" id="KW-0227">DNA damage</keyword>
<evidence type="ECO:0000256" key="4">
    <source>
        <dbReference type="ARBA" id="ARBA00023204"/>
    </source>
</evidence>
<dbReference type="FunFam" id="3.30.565.10:FF:000003">
    <property type="entry name" value="DNA mismatch repair endonuclease MutL"/>
    <property type="match status" value="1"/>
</dbReference>
<comment type="similarity">
    <text evidence="1">Belongs to the DNA mismatch repair MutL/HexB family.</text>
</comment>
<evidence type="ECO:0000256" key="3">
    <source>
        <dbReference type="ARBA" id="ARBA00022763"/>
    </source>
</evidence>
<gene>
    <name evidence="6" type="ORF">A9308_07105</name>
</gene>
<dbReference type="Pfam" id="PF01119">
    <property type="entry name" value="DNA_mis_repair"/>
    <property type="match status" value="1"/>
</dbReference>
<comment type="caution">
    <text evidence="6">The sequence shown here is derived from an EMBL/GenBank/DDBJ whole genome shotgun (WGS) entry which is preliminary data.</text>
</comment>
<dbReference type="EMBL" id="LZMZ01000020">
    <property type="protein sequence ID" value="OBX78179.1"/>
    <property type="molecule type" value="Genomic_DNA"/>
</dbReference>
<dbReference type="AlphaFoldDB" id="A0A1B8QBR6"/>
<evidence type="ECO:0000256" key="2">
    <source>
        <dbReference type="ARBA" id="ARBA00021975"/>
    </source>
</evidence>
<evidence type="ECO:0000256" key="1">
    <source>
        <dbReference type="ARBA" id="ARBA00006082"/>
    </source>
</evidence>
<dbReference type="GO" id="GO:0005524">
    <property type="term" value="F:ATP binding"/>
    <property type="evidence" value="ECO:0007669"/>
    <property type="project" value="InterPro"/>
</dbReference>
<dbReference type="InterPro" id="IPR002099">
    <property type="entry name" value="MutL/Mlh/PMS"/>
</dbReference>
<evidence type="ECO:0000313" key="7">
    <source>
        <dbReference type="Proteomes" id="UP000092508"/>
    </source>
</evidence>
<dbReference type="SUPFAM" id="SSF55874">
    <property type="entry name" value="ATPase domain of HSP90 chaperone/DNA topoisomerase II/histidine kinase"/>
    <property type="match status" value="1"/>
</dbReference>
<dbReference type="GO" id="GO:0006298">
    <property type="term" value="P:mismatch repair"/>
    <property type="evidence" value="ECO:0007669"/>
    <property type="project" value="InterPro"/>
</dbReference>
<dbReference type="GO" id="GO:0140664">
    <property type="term" value="F:ATP-dependent DNA damage sensor activity"/>
    <property type="evidence" value="ECO:0007669"/>
    <property type="project" value="InterPro"/>
</dbReference>
<protein>
    <recommendedName>
        <fullName evidence="2">DNA mismatch repair protein MutL</fullName>
    </recommendedName>
</protein>
<dbReference type="PROSITE" id="PS00058">
    <property type="entry name" value="DNA_MISMATCH_REPAIR_1"/>
    <property type="match status" value="1"/>
</dbReference>
<dbReference type="OrthoDB" id="9763467at2"/>
<dbReference type="RefSeq" id="WP_067236908.1">
    <property type="nucleotide sequence ID" value="NZ_LZMZ01000020.1"/>
</dbReference>
<organism evidence="6 7">
    <name type="scientific">Faucicola atlantae</name>
    <dbReference type="NCBI Taxonomy" id="34059"/>
    <lineage>
        <taxon>Bacteria</taxon>
        <taxon>Pseudomonadati</taxon>
        <taxon>Pseudomonadota</taxon>
        <taxon>Gammaproteobacteria</taxon>
        <taxon>Moraxellales</taxon>
        <taxon>Moraxellaceae</taxon>
        <taxon>Faucicola</taxon>
    </lineage>
</organism>
<dbReference type="InterPro" id="IPR014721">
    <property type="entry name" value="Ribsml_uS5_D2-typ_fold_subgr"/>
</dbReference>
<dbReference type="CDD" id="cd16926">
    <property type="entry name" value="HATPase_MutL-MLH-PMS-like"/>
    <property type="match status" value="1"/>
</dbReference>
<accession>A0A1B8QBR6</accession>
<dbReference type="Pfam" id="PF13589">
    <property type="entry name" value="HATPase_c_3"/>
    <property type="match status" value="1"/>
</dbReference>
<dbReference type="InterPro" id="IPR020568">
    <property type="entry name" value="Ribosomal_Su5_D2-typ_SF"/>
</dbReference>
<dbReference type="InterPro" id="IPR013507">
    <property type="entry name" value="DNA_mismatch_S5_2-like"/>
</dbReference>
<dbReference type="Gene3D" id="3.30.230.10">
    <property type="match status" value="1"/>
</dbReference>
<sequence length="512" mass="55033">MSNRIHKLSPLLINQIAAGEVVTRPASVVKELVENAIDAGATHIDIRIEQGGLGLIEVCDDGRGIHPDDLQLAVTRHATSKLADVGELTGIDSLGFRGEALASIAAVAHLTLTSSHDTSGIGQRLVLDGSEASQARITPIVKTQGTTVTVRDLYFNVPARRSHLKSLTTEFAHIEQVVQRLAIGFADIDFTLYHQGKPRLRLAKADSQQGTPMLPLLRLEQALGLLLAPVAHEFGLSLANLTHFHADNAQVSGWLFVAPDSGSALPRLLYINQRLVSDVAISQTLQKAARQADLPSLGYALNFNLPADWINVNIHPSKQQVKIQPLTNILARLQHAVLGQLKALSERLTFSPAQPTAAEHTPASPTASIQPYPAARMTLATKQVNAPQTAYQTSATLADADSVTNFATTSAKAIAKATATEQAAVVTGQQSPAMIFLHEIDHPKHGNVVLVLCQQRLYALPSEVWQGFTQPTLADLNTHALSARSLETLTDWLLMTTTPTFCEHTPCSPSSV</sequence>
<dbReference type="GO" id="GO:0030983">
    <property type="term" value="F:mismatched DNA binding"/>
    <property type="evidence" value="ECO:0007669"/>
    <property type="project" value="InterPro"/>
</dbReference>
<dbReference type="InterPro" id="IPR014762">
    <property type="entry name" value="DNA_mismatch_repair_CS"/>
</dbReference>
<evidence type="ECO:0000313" key="6">
    <source>
        <dbReference type="EMBL" id="OBX78179.1"/>
    </source>
</evidence>